<keyword evidence="7" id="KW-0997">Cell inner membrane</keyword>
<proteinExistence type="inferred from homology"/>
<keyword evidence="8 20" id="KW-0812">Transmembrane</keyword>
<feature type="domain" description="MotA/TolQ/ExbB proton channel" evidence="21">
    <location>
        <begin position="254"/>
        <end position="364"/>
    </location>
</feature>
<feature type="transmembrane region" description="Helical" evidence="20">
    <location>
        <begin position="125"/>
        <end position="147"/>
    </location>
</feature>
<keyword evidence="16" id="KW-0238">DNA-binding</keyword>
<dbReference type="AlphaFoldDB" id="A0A1A9UKL6"/>
<evidence type="ECO:0000256" key="3">
    <source>
        <dbReference type="ARBA" id="ARBA00022448"/>
    </source>
</evidence>
<dbReference type="VEuPathDB" id="VectorBase:GAUT007611"/>
<keyword evidence="19" id="KW-0804">Transcription</keyword>
<sequence length="425" mass="47238">MQESKDIQLATELISLGARLPILENETCLSRSRLLRLYKEVQGSPAPKGLLPFSADWFLSWEQNIHSSAFYNSYLCLIRTGKTSNIEAMVKAYRLYLELCPRSQNGKPILGLTRAWILLRFIDRIIVLIIVGYCVVFISVFGGFLLAEGQLGALFQPVELLIILGAGLGAFIVGNNGKSISATVKAFPKLFHSSRYNKDMYMDVMSLMYRLLSKSRQSGLISLEKDIDNPEKSVIFSNYPLMLKDNFIIEFLVDYLRLMISGNLNAYEIEALMNEEIETCEQEHEVPITSLLQVGDALPAFGIVAAVMGVVNALAAADRPAAELGELIAHAMVGTFLGILLAYGCVMPLGALLKQKSDEHIKMLQCIKITLLSSINGYAPQIAIEFGRKILYSSERPSFNELEEHLRQIKKSGLESRNNNATVNS</sequence>
<dbReference type="Pfam" id="PF01618">
    <property type="entry name" value="MotA_ExbB"/>
    <property type="match status" value="1"/>
</dbReference>
<keyword evidence="10" id="KW-0283">Flagellar rotation</keyword>
<keyword evidence="24" id="KW-1185">Reference proteome</keyword>
<dbReference type="STRING" id="7395.A0A1A9UKL6"/>
<keyword evidence="13 20" id="KW-1133">Transmembrane helix</keyword>
<dbReference type="Pfam" id="PF20560">
    <property type="entry name" value="MotA_N"/>
    <property type="match status" value="1"/>
</dbReference>
<reference evidence="23" key="1">
    <citation type="submission" date="2020-05" db="UniProtKB">
        <authorList>
            <consortium name="EnsemblMetazoa"/>
        </authorList>
    </citation>
    <scope>IDENTIFICATION</scope>
    <source>
        <strain evidence="23">TTRI</strain>
    </source>
</reference>
<keyword evidence="5" id="KW-0963">Cytoplasm</keyword>
<dbReference type="InterPro" id="IPR047055">
    <property type="entry name" value="MotA-like"/>
</dbReference>
<dbReference type="InterPro" id="IPR000540">
    <property type="entry name" value="Flag_MotA_CS"/>
</dbReference>
<evidence type="ECO:0000256" key="2">
    <source>
        <dbReference type="ARBA" id="ARBA00008038"/>
    </source>
</evidence>
<dbReference type="InterPro" id="IPR007944">
    <property type="entry name" value="FlhC"/>
</dbReference>
<dbReference type="GO" id="GO:0005886">
    <property type="term" value="C:plasma membrane"/>
    <property type="evidence" value="ECO:0007669"/>
    <property type="project" value="UniProtKB-SubCell"/>
</dbReference>
<dbReference type="PROSITE" id="PS01307">
    <property type="entry name" value="MOTA"/>
    <property type="match status" value="1"/>
</dbReference>
<keyword evidence="11" id="KW-0375">Hydrogen ion transport</keyword>
<feature type="transmembrane region" description="Helical" evidence="20">
    <location>
        <begin position="153"/>
        <end position="173"/>
    </location>
</feature>
<dbReference type="GO" id="GO:0006935">
    <property type="term" value="P:chemotaxis"/>
    <property type="evidence" value="ECO:0007669"/>
    <property type="project" value="UniProtKB-KW"/>
</dbReference>
<evidence type="ECO:0000256" key="13">
    <source>
        <dbReference type="ARBA" id="ARBA00022989"/>
    </source>
</evidence>
<dbReference type="NCBIfam" id="TIGR03818">
    <property type="entry name" value="MotA1"/>
    <property type="match status" value="1"/>
</dbReference>
<keyword evidence="18" id="KW-0010">Activator</keyword>
<dbReference type="EnsemblMetazoa" id="GAUT007611-RA">
    <property type="protein sequence ID" value="GAUT007611-PA"/>
    <property type="gene ID" value="GAUT007611"/>
</dbReference>
<keyword evidence="15" id="KW-0406">Ion transport</keyword>
<evidence type="ECO:0000256" key="17">
    <source>
        <dbReference type="ARBA" id="ARBA00023136"/>
    </source>
</evidence>
<evidence type="ECO:0000259" key="22">
    <source>
        <dbReference type="Pfam" id="PF20560"/>
    </source>
</evidence>
<evidence type="ECO:0000313" key="24">
    <source>
        <dbReference type="Proteomes" id="UP000078200"/>
    </source>
</evidence>
<keyword evidence="9" id="KW-0479">Metal-binding</keyword>
<evidence type="ECO:0000256" key="7">
    <source>
        <dbReference type="ARBA" id="ARBA00022519"/>
    </source>
</evidence>
<evidence type="ECO:0000256" key="10">
    <source>
        <dbReference type="ARBA" id="ARBA00022779"/>
    </source>
</evidence>
<evidence type="ECO:0000256" key="1">
    <source>
        <dbReference type="ARBA" id="ARBA00004429"/>
    </source>
</evidence>
<evidence type="ECO:0000256" key="15">
    <source>
        <dbReference type="ARBA" id="ARBA00023065"/>
    </source>
</evidence>
<evidence type="ECO:0000256" key="4">
    <source>
        <dbReference type="ARBA" id="ARBA00022475"/>
    </source>
</evidence>
<evidence type="ECO:0000256" key="20">
    <source>
        <dbReference type="SAM" id="Phobius"/>
    </source>
</evidence>
<dbReference type="GO" id="GO:1902600">
    <property type="term" value="P:proton transmembrane transport"/>
    <property type="evidence" value="ECO:0007669"/>
    <property type="project" value="UniProtKB-KW"/>
</dbReference>
<dbReference type="SUPFAM" id="SSF160930">
    <property type="entry name" value="FlhC-like"/>
    <property type="match status" value="1"/>
</dbReference>
<dbReference type="InterPro" id="IPR002898">
    <property type="entry name" value="MotA_ExbB_proton_chnl"/>
</dbReference>
<organism evidence="23 24">
    <name type="scientific">Glossina austeni</name>
    <name type="common">Savannah tsetse fly</name>
    <dbReference type="NCBI Taxonomy" id="7395"/>
    <lineage>
        <taxon>Eukaryota</taxon>
        <taxon>Metazoa</taxon>
        <taxon>Ecdysozoa</taxon>
        <taxon>Arthropoda</taxon>
        <taxon>Hexapoda</taxon>
        <taxon>Insecta</taxon>
        <taxon>Pterygota</taxon>
        <taxon>Neoptera</taxon>
        <taxon>Endopterygota</taxon>
        <taxon>Diptera</taxon>
        <taxon>Brachycera</taxon>
        <taxon>Muscomorpha</taxon>
        <taxon>Hippoboscoidea</taxon>
        <taxon>Glossinidae</taxon>
        <taxon>Glossina</taxon>
    </lineage>
</organism>
<dbReference type="PANTHER" id="PTHR30433:SF4">
    <property type="entry name" value="MOTILITY PROTEIN A"/>
    <property type="match status" value="1"/>
</dbReference>
<keyword evidence="17 20" id="KW-0472">Membrane</keyword>
<evidence type="ECO:0000256" key="12">
    <source>
        <dbReference type="ARBA" id="ARBA00022833"/>
    </source>
</evidence>
<feature type="transmembrane region" description="Helical" evidence="20">
    <location>
        <begin position="327"/>
        <end position="353"/>
    </location>
</feature>
<feature type="transmembrane region" description="Helical" evidence="20">
    <location>
        <begin position="297"/>
        <end position="315"/>
    </location>
</feature>
<dbReference type="GO" id="GO:0003677">
    <property type="term" value="F:DNA binding"/>
    <property type="evidence" value="ECO:0007669"/>
    <property type="project" value="UniProtKB-KW"/>
</dbReference>
<evidence type="ECO:0000256" key="14">
    <source>
        <dbReference type="ARBA" id="ARBA00023015"/>
    </source>
</evidence>
<comment type="subcellular location">
    <subcellularLocation>
        <location evidence="1">Cell inner membrane</location>
        <topology evidence="1">Multi-pass membrane protein</topology>
    </subcellularLocation>
</comment>
<evidence type="ECO:0000256" key="11">
    <source>
        <dbReference type="ARBA" id="ARBA00022781"/>
    </source>
</evidence>
<dbReference type="Pfam" id="PF05280">
    <property type="entry name" value="FlhC"/>
    <property type="match status" value="1"/>
</dbReference>
<keyword evidence="4" id="KW-1003">Cell membrane</keyword>
<dbReference type="GO" id="GO:0046872">
    <property type="term" value="F:metal ion binding"/>
    <property type="evidence" value="ECO:0007669"/>
    <property type="project" value="UniProtKB-KW"/>
</dbReference>
<evidence type="ECO:0000256" key="16">
    <source>
        <dbReference type="ARBA" id="ARBA00023125"/>
    </source>
</evidence>
<keyword evidence="14" id="KW-0805">Transcription regulation</keyword>
<evidence type="ECO:0000256" key="5">
    <source>
        <dbReference type="ARBA" id="ARBA00022490"/>
    </source>
</evidence>
<feature type="domain" description="Motility protein A N-terminal" evidence="22">
    <location>
        <begin position="130"/>
        <end position="219"/>
    </location>
</feature>
<evidence type="ECO:0000256" key="9">
    <source>
        <dbReference type="ARBA" id="ARBA00022723"/>
    </source>
</evidence>
<keyword evidence="3" id="KW-0813">Transport</keyword>
<comment type="similarity">
    <text evidence="2">Belongs to the MotA family.</text>
</comment>
<dbReference type="InterPro" id="IPR046786">
    <property type="entry name" value="MotA_N"/>
</dbReference>
<evidence type="ECO:0000313" key="23">
    <source>
        <dbReference type="EnsemblMetazoa" id="GAUT007611-PA"/>
    </source>
</evidence>
<dbReference type="Proteomes" id="UP000078200">
    <property type="component" value="Unassembled WGS sequence"/>
</dbReference>
<evidence type="ECO:0000256" key="8">
    <source>
        <dbReference type="ARBA" id="ARBA00022692"/>
    </source>
</evidence>
<evidence type="ECO:0000256" key="18">
    <source>
        <dbReference type="ARBA" id="ARBA00023159"/>
    </source>
</evidence>
<name>A0A1A9UKL6_GLOAU</name>
<dbReference type="GO" id="GO:0045893">
    <property type="term" value="P:positive regulation of DNA-templated transcription"/>
    <property type="evidence" value="ECO:0007669"/>
    <property type="project" value="InterPro"/>
</dbReference>
<protein>
    <submittedName>
        <fullName evidence="23">Uncharacterized protein</fullName>
    </submittedName>
</protein>
<dbReference type="PANTHER" id="PTHR30433">
    <property type="entry name" value="CHEMOTAXIS PROTEIN MOTA"/>
    <property type="match status" value="1"/>
</dbReference>
<evidence type="ECO:0000259" key="21">
    <source>
        <dbReference type="Pfam" id="PF01618"/>
    </source>
</evidence>
<dbReference type="InterPro" id="IPR022522">
    <property type="entry name" value="Flagellar_motor_stator_MotA"/>
</dbReference>
<accession>A0A1A9UKL6</accession>
<evidence type="ECO:0000256" key="19">
    <source>
        <dbReference type="ARBA" id="ARBA00023163"/>
    </source>
</evidence>
<evidence type="ECO:0000256" key="6">
    <source>
        <dbReference type="ARBA" id="ARBA00022500"/>
    </source>
</evidence>
<keyword evidence="6" id="KW-0145">Chemotaxis</keyword>
<keyword evidence="12" id="KW-0862">Zinc</keyword>